<evidence type="ECO:0000313" key="13">
    <source>
        <dbReference type="EMBL" id="KAK2625988.1"/>
    </source>
</evidence>
<keyword evidence="7" id="KW-0378">Hydrolase</keyword>
<evidence type="ECO:0000256" key="6">
    <source>
        <dbReference type="ARBA" id="ARBA00022729"/>
    </source>
</evidence>
<dbReference type="GO" id="GO:0050525">
    <property type="term" value="F:cutinase activity"/>
    <property type="evidence" value="ECO:0007669"/>
    <property type="project" value="UniProtKB-EC"/>
</dbReference>
<dbReference type="EMBL" id="JAUBYV010000006">
    <property type="protein sequence ID" value="KAK2625988.1"/>
    <property type="molecule type" value="Genomic_DNA"/>
</dbReference>
<feature type="disulfide bond" evidence="11">
    <location>
        <begin position="252"/>
        <end position="259"/>
    </location>
</feature>
<dbReference type="GO" id="GO:0016052">
    <property type="term" value="P:carbohydrate catabolic process"/>
    <property type="evidence" value="ECO:0007669"/>
    <property type="project" value="TreeGrafter"/>
</dbReference>
<feature type="active site" description="Nucleophile" evidence="10">
    <location>
        <position position="187"/>
    </location>
</feature>
<comment type="caution">
    <text evidence="13">The sequence shown here is derived from an EMBL/GenBank/DDBJ whole genome shotgun (WGS) entry which is preliminary data.</text>
</comment>
<dbReference type="AlphaFoldDB" id="A0AAD9SWS0"/>
<dbReference type="EC" id="3.1.1.74" evidence="3"/>
<keyword evidence="4" id="KW-0719">Serine esterase</keyword>
<accession>A0AAD9SWS0</accession>
<gene>
    <name evidence="13" type="ORF">QTJ16_004250</name>
</gene>
<name>A0AAD9SWS0_9HELO</name>
<keyword evidence="5" id="KW-0964">Secreted</keyword>
<dbReference type="Pfam" id="PF01083">
    <property type="entry name" value="Cutinase"/>
    <property type="match status" value="1"/>
</dbReference>
<dbReference type="PROSITE" id="PS00931">
    <property type="entry name" value="CUTINASE_2"/>
    <property type="match status" value="1"/>
</dbReference>
<evidence type="ECO:0000256" key="1">
    <source>
        <dbReference type="ARBA" id="ARBA00004613"/>
    </source>
</evidence>
<dbReference type="Proteomes" id="UP001285354">
    <property type="component" value="Unassembled WGS sequence"/>
</dbReference>
<evidence type="ECO:0000313" key="14">
    <source>
        <dbReference type="Proteomes" id="UP001285354"/>
    </source>
</evidence>
<proteinExistence type="inferred from homology"/>
<evidence type="ECO:0000256" key="7">
    <source>
        <dbReference type="ARBA" id="ARBA00022801"/>
    </source>
</evidence>
<feature type="disulfide bond" evidence="11">
    <location>
        <begin position="101"/>
        <end position="176"/>
    </location>
</feature>
<dbReference type="Gene3D" id="3.40.50.1820">
    <property type="entry name" value="alpha/beta hydrolase"/>
    <property type="match status" value="1"/>
</dbReference>
<dbReference type="PANTHER" id="PTHR48250:SF1">
    <property type="entry name" value="CUTINASE"/>
    <property type="match status" value="1"/>
</dbReference>
<comment type="similarity">
    <text evidence="2">Belongs to the cutinase family.</text>
</comment>
<organism evidence="13 14">
    <name type="scientific">Diplocarpon rosae</name>
    <dbReference type="NCBI Taxonomy" id="946125"/>
    <lineage>
        <taxon>Eukaryota</taxon>
        <taxon>Fungi</taxon>
        <taxon>Dikarya</taxon>
        <taxon>Ascomycota</taxon>
        <taxon>Pezizomycotina</taxon>
        <taxon>Leotiomycetes</taxon>
        <taxon>Helotiales</taxon>
        <taxon>Drepanopezizaceae</taxon>
        <taxon>Diplocarpon</taxon>
    </lineage>
</organism>
<evidence type="ECO:0000256" key="9">
    <source>
        <dbReference type="ARBA" id="ARBA00034045"/>
    </source>
</evidence>
<protein>
    <recommendedName>
        <fullName evidence="3">cutinase</fullName>
        <ecNumber evidence="3">3.1.1.74</ecNumber>
    </recommendedName>
</protein>
<keyword evidence="8 11" id="KW-1015">Disulfide bond</keyword>
<feature type="chain" id="PRO_5042087508" description="cutinase" evidence="12">
    <location>
        <begin position="21"/>
        <end position="292"/>
    </location>
</feature>
<dbReference type="InterPro" id="IPR000675">
    <property type="entry name" value="Cutinase/axe"/>
</dbReference>
<feature type="active site" description="Proton donor/acceptor" evidence="10">
    <location>
        <position position="269"/>
    </location>
</feature>
<dbReference type="InterPro" id="IPR029058">
    <property type="entry name" value="AB_hydrolase_fold"/>
</dbReference>
<evidence type="ECO:0000256" key="12">
    <source>
        <dbReference type="SAM" id="SignalP"/>
    </source>
</evidence>
<dbReference type="GO" id="GO:0005576">
    <property type="term" value="C:extracellular region"/>
    <property type="evidence" value="ECO:0007669"/>
    <property type="project" value="UniProtKB-SubCell"/>
</dbReference>
<sequence>MPLSIFQIASTFSLLSPALSAPAFPRQLSNGTTLSPSDVDANASQAAGGASTTLINGLLAAVVKLPGIGMSVGALSDLTTAFTADLAQTLGVDTTVSQATCAETMVIFARGTTEAGNVGLFAGPPFFQALRDTMGAGAVSVQGVAYGATVEGFLQGGDPAGSATMASLVQATAQECPGAALVMAGYSQGGQLVHNAAAMLPEPTRAMISSVVIFGDPGRPAPGRELGDGELTRTDNGQPVSGIDAARTMVICHPGDNICAGGDVILLPHLTYADAAVAAAAFVASRSRRAGR</sequence>
<keyword evidence="14" id="KW-1185">Reference proteome</keyword>
<evidence type="ECO:0000256" key="10">
    <source>
        <dbReference type="PIRSR" id="PIRSR611150-1"/>
    </source>
</evidence>
<evidence type="ECO:0000256" key="11">
    <source>
        <dbReference type="PIRSR" id="PIRSR611150-2"/>
    </source>
</evidence>
<dbReference type="SUPFAM" id="SSF53474">
    <property type="entry name" value="alpha/beta-Hydrolases"/>
    <property type="match status" value="1"/>
</dbReference>
<keyword evidence="6 12" id="KW-0732">Signal</keyword>
<evidence type="ECO:0000256" key="5">
    <source>
        <dbReference type="ARBA" id="ARBA00022525"/>
    </source>
</evidence>
<feature type="signal peptide" evidence="12">
    <location>
        <begin position="1"/>
        <end position="20"/>
    </location>
</feature>
<dbReference type="SMART" id="SM01110">
    <property type="entry name" value="Cutinase"/>
    <property type="match status" value="1"/>
</dbReference>
<dbReference type="PANTHER" id="PTHR48250">
    <property type="entry name" value="CUTINASE 2-RELATED"/>
    <property type="match status" value="1"/>
</dbReference>
<feature type="active site" evidence="10">
    <location>
        <position position="256"/>
    </location>
</feature>
<comment type="subcellular location">
    <subcellularLocation>
        <location evidence="1">Secreted</location>
    </subcellularLocation>
</comment>
<comment type="catalytic activity">
    <reaction evidence="9">
        <text>cutin + H2O = cutin monomers.</text>
        <dbReference type="EC" id="3.1.1.74"/>
    </reaction>
</comment>
<dbReference type="InterPro" id="IPR043579">
    <property type="entry name" value="CUTINASE_2"/>
</dbReference>
<evidence type="ECO:0000256" key="2">
    <source>
        <dbReference type="ARBA" id="ARBA00007534"/>
    </source>
</evidence>
<evidence type="ECO:0000256" key="4">
    <source>
        <dbReference type="ARBA" id="ARBA00022487"/>
    </source>
</evidence>
<reference evidence="13" key="1">
    <citation type="submission" date="2023-06" db="EMBL/GenBank/DDBJ databases">
        <title>Draft genome of Marssonina rosae.</title>
        <authorList>
            <person name="Cheng Q."/>
        </authorList>
    </citation>
    <scope>NUCLEOTIDE SEQUENCE</scope>
    <source>
        <strain evidence="13">R4</strain>
    </source>
</reference>
<dbReference type="InterPro" id="IPR011150">
    <property type="entry name" value="Cutinase_monf"/>
</dbReference>
<evidence type="ECO:0000256" key="3">
    <source>
        <dbReference type="ARBA" id="ARBA00013095"/>
    </source>
</evidence>
<evidence type="ECO:0000256" key="8">
    <source>
        <dbReference type="ARBA" id="ARBA00023157"/>
    </source>
</evidence>